<keyword evidence="7 9" id="KW-0460">Magnesium</keyword>
<dbReference type="PANTHER" id="PTHR22748">
    <property type="entry name" value="AP ENDONUCLEASE"/>
    <property type="match status" value="1"/>
</dbReference>
<feature type="site" description="Important for catalytic activity" evidence="10">
    <location>
        <position position="273"/>
    </location>
</feature>
<dbReference type="GO" id="GO:0005634">
    <property type="term" value="C:nucleus"/>
    <property type="evidence" value="ECO:0007669"/>
    <property type="project" value="TreeGrafter"/>
</dbReference>
<protein>
    <recommendedName>
        <fullName evidence="3">exodeoxyribonuclease III</fullName>
        <ecNumber evidence="3">3.1.11.2</ecNumber>
    </recommendedName>
</protein>
<evidence type="ECO:0000256" key="1">
    <source>
        <dbReference type="ARBA" id="ARBA00000493"/>
    </source>
</evidence>
<reference evidence="13" key="1">
    <citation type="submission" date="2022-03" db="EMBL/GenBank/DDBJ databases">
        <authorList>
            <person name="Alioto T."/>
            <person name="Alioto T."/>
            <person name="Gomez Garrido J."/>
        </authorList>
    </citation>
    <scope>NUCLEOTIDE SEQUENCE</scope>
</reference>
<comment type="cofactor">
    <cofactor evidence="9">
        <name>Mg(2+)</name>
        <dbReference type="ChEBI" id="CHEBI:18420"/>
    </cofactor>
    <cofactor evidence="9">
        <name>Mn(2+)</name>
        <dbReference type="ChEBI" id="CHEBI:29035"/>
    </cofactor>
    <text evidence="9">Probably binds two magnesium or manganese ions per subunit.</text>
</comment>
<accession>A0AAD1QXW1</accession>
<dbReference type="GO" id="GO:0003906">
    <property type="term" value="F:DNA-(apurinic or apyrimidinic site) endonuclease activity"/>
    <property type="evidence" value="ECO:0007669"/>
    <property type="project" value="TreeGrafter"/>
</dbReference>
<feature type="binding site" evidence="9">
    <location>
        <position position="212"/>
    </location>
    <ligand>
        <name>Mg(2+)</name>
        <dbReference type="ChEBI" id="CHEBI:18420"/>
        <label>2</label>
    </ligand>
</feature>
<comment type="similarity">
    <text evidence="2">Belongs to the DNA repair enzymes AP/ExoA family.</text>
</comment>
<evidence type="ECO:0000256" key="3">
    <source>
        <dbReference type="ARBA" id="ARBA00012115"/>
    </source>
</evidence>
<dbReference type="GO" id="GO:0046872">
    <property type="term" value="F:metal ion binding"/>
    <property type="evidence" value="ECO:0007669"/>
    <property type="project" value="UniProtKB-KW"/>
</dbReference>
<dbReference type="EC" id="3.1.11.2" evidence="3"/>
<keyword evidence="5" id="KW-0227">DNA damage</keyword>
<evidence type="ECO:0000256" key="2">
    <source>
        <dbReference type="ARBA" id="ARBA00007092"/>
    </source>
</evidence>
<dbReference type="GO" id="GO:0008311">
    <property type="term" value="F:double-stranded DNA 3'-5' DNA exonuclease activity"/>
    <property type="evidence" value="ECO:0007669"/>
    <property type="project" value="UniProtKB-EC"/>
</dbReference>
<feature type="binding site" evidence="9">
    <location>
        <position position="107"/>
    </location>
    <ligand>
        <name>Mg(2+)</name>
        <dbReference type="ChEBI" id="CHEBI:18420"/>
        <label>1</label>
    </ligand>
</feature>
<organism evidence="13 14">
    <name type="scientific">Pelobates cultripes</name>
    <name type="common">Western spadefoot toad</name>
    <dbReference type="NCBI Taxonomy" id="61616"/>
    <lineage>
        <taxon>Eukaryota</taxon>
        <taxon>Metazoa</taxon>
        <taxon>Chordata</taxon>
        <taxon>Craniata</taxon>
        <taxon>Vertebrata</taxon>
        <taxon>Euteleostomi</taxon>
        <taxon>Amphibia</taxon>
        <taxon>Batrachia</taxon>
        <taxon>Anura</taxon>
        <taxon>Pelobatoidea</taxon>
        <taxon>Pelobatidae</taxon>
        <taxon>Pelobates</taxon>
    </lineage>
</organism>
<evidence type="ECO:0000256" key="9">
    <source>
        <dbReference type="PIRSR" id="PIRSR604808-2"/>
    </source>
</evidence>
<gene>
    <name evidence="13" type="ORF">PECUL_23A003319</name>
</gene>
<evidence type="ECO:0000256" key="4">
    <source>
        <dbReference type="ARBA" id="ARBA00022723"/>
    </source>
</evidence>
<feature type="compositionally biased region" description="Polar residues" evidence="11">
    <location>
        <begin position="34"/>
        <end position="46"/>
    </location>
</feature>
<dbReference type="SUPFAM" id="SSF56219">
    <property type="entry name" value="DNase I-like"/>
    <property type="match status" value="1"/>
</dbReference>
<dbReference type="PANTHER" id="PTHR22748:SF26">
    <property type="entry name" value="ENDONUCLEASE_EXONUCLEASE_PHOSPHATASE DOMAIN-CONTAINING PROTEIN"/>
    <property type="match status" value="1"/>
</dbReference>
<proteinExistence type="inferred from homology"/>
<sequence length="313" mass="35730">MKRKTHEIGTLGPTPPPEHTTTLVLTLSGGLALPSNSVTQAPTNYTTHERPPDHGGRRRRARDAENTTTAPFHIITQNCRGLNAPEKRSHLLQDLKHRRVSIALLQETHLREADTHRIQNKHYTTTYHSSHQTTRKAGVSILLSTNLQFTHSETLKDTDGRYIFVKGTIAQRTYTFASVYAPNTNQVKFLRRTLLKLATFTEGILILGGDLNLPLDPIADTSTGHSTIAQTAIRRLRRTLHDLRLVDTWRALHPDSRNYIHYSTLHKRYSRIDYIFIQQEGLTHLQKADIKPTPWADHNRNLYTPRLSHLQAH</sequence>
<feature type="binding site" evidence="9">
    <location>
        <position position="78"/>
    </location>
    <ligand>
        <name>Mg(2+)</name>
        <dbReference type="ChEBI" id="CHEBI:18420"/>
        <label>1</label>
    </ligand>
</feature>
<evidence type="ECO:0000313" key="14">
    <source>
        <dbReference type="Proteomes" id="UP001295444"/>
    </source>
</evidence>
<dbReference type="InterPro" id="IPR005135">
    <property type="entry name" value="Endo/exonuclease/phosphatase"/>
</dbReference>
<name>A0AAD1QXW1_PELCU</name>
<evidence type="ECO:0000256" key="5">
    <source>
        <dbReference type="ARBA" id="ARBA00022763"/>
    </source>
</evidence>
<evidence type="ECO:0000313" key="13">
    <source>
        <dbReference type="EMBL" id="CAH2219782.1"/>
    </source>
</evidence>
<feature type="site" description="Transition state stabilizer" evidence="10">
    <location>
        <position position="212"/>
    </location>
</feature>
<keyword evidence="14" id="KW-1185">Reference proteome</keyword>
<dbReference type="GO" id="GO:0006284">
    <property type="term" value="P:base-excision repair"/>
    <property type="evidence" value="ECO:0007669"/>
    <property type="project" value="TreeGrafter"/>
</dbReference>
<evidence type="ECO:0000256" key="10">
    <source>
        <dbReference type="PIRSR" id="PIRSR604808-3"/>
    </source>
</evidence>
<feature type="domain" description="Endonuclease/exonuclease/phosphatase" evidence="12">
    <location>
        <begin position="76"/>
        <end position="283"/>
    </location>
</feature>
<keyword evidence="6" id="KW-0378">Hydrolase</keyword>
<evidence type="ECO:0000259" key="12">
    <source>
        <dbReference type="Pfam" id="PF03372"/>
    </source>
</evidence>
<dbReference type="AlphaFoldDB" id="A0AAD1QXW1"/>
<dbReference type="Pfam" id="PF03372">
    <property type="entry name" value="Exo_endo_phos"/>
    <property type="match status" value="1"/>
</dbReference>
<dbReference type="Gene3D" id="3.60.10.10">
    <property type="entry name" value="Endonuclease/exonuclease/phosphatase"/>
    <property type="match status" value="1"/>
</dbReference>
<evidence type="ECO:0000256" key="11">
    <source>
        <dbReference type="SAM" id="MobiDB-lite"/>
    </source>
</evidence>
<dbReference type="CDD" id="cd09076">
    <property type="entry name" value="L1-EN"/>
    <property type="match status" value="1"/>
</dbReference>
<dbReference type="Proteomes" id="UP001295444">
    <property type="component" value="Chromosome 01"/>
</dbReference>
<evidence type="ECO:0000256" key="6">
    <source>
        <dbReference type="ARBA" id="ARBA00022801"/>
    </source>
</evidence>
<dbReference type="EMBL" id="OW240912">
    <property type="protein sequence ID" value="CAH2219782.1"/>
    <property type="molecule type" value="Genomic_DNA"/>
</dbReference>
<dbReference type="InterPro" id="IPR036691">
    <property type="entry name" value="Endo/exonu/phosph_ase_sf"/>
</dbReference>
<keyword evidence="4 9" id="KW-0479">Metal-binding</keyword>
<feature type="region of interest" description="Disordered" evidence="11">
    <location>
        <begin position="31"/>
        <end position="70"/>
    </location>
</feature>
<evidence type="ECO:0000256" key="8">
    <source>
        <dbReference type="ARBA" id="ARBA00023204"/>
    </source>
</evidence>
<dbReference type="GO" id="GO:0008081">
    <property type="term" value="F:phosphoric diester hydrolase activity"/>
    <property type="evidence" value="ECO:0007669"/>
    <property type="project" value="TreeGrafter"/>
</dbReference>
<evidence type="ECO:0000256" key="7">
    <source>
        <dbReference type="ARBA" id="ARBA00022842"/>
    </source>
</evidence>
<keyword evidence="8" id="KW-0234">DNA repair</keyword>
<dbReference type="InterPro" id="IPR004808">
    <property type="entry name" value="AP_endonuc_1"/>
</dbReference>
<feature type="binding site" evidence="9">
    <location>
        <position position="210"/>
    </location>
    <ligand>
        <name>Mg(2+)</name>
        <dbReference type="ChEBI" id="CHEBI:18420"/>
        <label>2</label>
    </ligand>
</feature>
<keyword evidence="9" id="KW-0464">Manganese</keyword>
<comment type="catalytic activity">
    <reaction evidence="1">
        <text>Exonucleolytic cleavage in the 3'- to 5'-direction to yield nucleoside 5'-phosphates.</text>
        <dbReference type="EC" id="3.1.11.2"/>
    </reaction>
</comment>